<feature type="transmembrane region" description="Helical" evidence="1">
    <location>
        <begin position="105"/>
        <end position="129"/>
    </location>
</feature>
<protein>
    <submittedName>
        <fullName evidence="3">Uncharacterized protein</fullName>
    </submittedName>
</protein>
<accession>A0AAF3J4Y5</accession>
<keyword evidence="1" id="KW-0812">Transmembrane</keyword>
<feature type="transmembrane region" description="Helical" evidence="1">
    <location>
        <begin position="62"/>
        <end position="84"/>
    </location>
</feature>
<proteinExistence type="predicted"/>
<feature type="transmembrane region" description="Helical" evidence="1">
    <location>
        <begin position="6"/>
        <end position="24"/>
    </location>
</feature>
<organism evidence="2 3">
    <name type="scientific">Mesorhabditis belari</name>
    <dbReference type="NCBI Taxonomy" id="2138241"/>
    <lineage>
        <taxon>Eukaryota</taxon>
        <taxon>Metazoa</taxon>
        <taxon>Ecdysozoa</taxon>
        <taxon>Nematoda</taxon>
        <taxon>Chromadorea</taxon>
        <taxon>Rhabditida</taxon>
        <taxon>Rhabditina</taxon>
        <taxon>Rhabditomorpha</taxon>
        <taxon>Rhabditoidea</taxon>
        <taxon>Rhabditidae</taxon>
        <taxon>Mesorhabditinae</taxon>
        <taxon>Mesorhabditis</taxon>
    </lineage>
</organism>
<keyword evidence="1" id="KW-1133">Transmembrane helix</keyword>
<dbReference type="Pfam" id="PF10321">
    <property type="entry name" value="7TM_GPCR_Srt"/>
    <property type="match status" value="2"/>
</dbReference>
<dbReference type="PANTHER" id="PTHR23021">
    <property type="entry name" value="SERPENTINE RECEPTOR, CLASS T"/>
    <property type="match status" value="1"/>
</dbReference>
<sequence length="226" mass="25732">MCLGFLDFICTIFSSEISGFFYIVGAEYCMYPHLQYISGCVIVGCFASICLLSLFLVGNKTWFYIGVSLFYGLISFWKAPSVVFNVDYGTWLYHPFIPGKIDLEILMQAICVCFFTFTTTTLWASMIFYNPSKLILHLGQLSWHLMHGVPSLVYLLLNKTIQRKALRNLSNVVYRQRDVNPITSNNIIKSQEESRSQTVYRISANPSGYRSRAIVDCPSVICPQSI</sequence>
<dbReference type="Proteomes" id="UP000887575">
    <property type="component" value="Unassembled WGS sequence"/>
</dbReference>
<dbReference type="InterPro" id="IPR019425">
    <property type="entry name" value="7TM_GPCR_serpentine_rcpt_Srt"/>
</dbReference>
<feature type="transmembrane region" description="Helical" evidence="1">
    <location>
        <begin position="36"/>
        <end position="56"/>
    </location>
</feature>
<keyword evidence="2" id="KW-1185">Reference proteome</keyword>
<keyword evidence="1" id="KW-0472">Membrane</keyword>
<evidence type="ECO:0000313" key="3">
    <source>
        <dbReference type="WBParaSite" id="MBELARI_LOCUS16477"/>
    </source>
</evidence>
<dbReference type="PANTHER" id="PTHR23021:SF11">
    <property type="entry name" value="SERPENTINE RECEPTOR, CLASS T"/>
    <property type="match status" value="1"/>
</dbReference>
<reference evidence="3" key="1">
    <citation type="submission" date="2024-02" db="UniProtKB">
        <authorList>
            <consortium name="WormBaseParasite"/>
        </authorList>
    </citation>
    <scope>IDENTIFICATION</scope>
</reference>
<dbReference type="AlphaFoldDB" id="A0AAF3J4Y5"/>
<name>A0AAF3J4Y5_9BILA</name>
<dbReference type="WBParaSite" id="MBELARI_LOCUS16477">
    <property type="protein sequence ID" value="MBELARI_LOCUS16477"/>
    <property type="gene ID" value="MBELARI_LOCUS16477"/>
</dbReference>
<evidence type="ECO:0000256" key="1">
    <source>
        <dbReference type="SAM" id="Phobius"/>
    </source>
</evidence>
<evidence type="ECO:0000313" key="2">
    <source>
        <dbReference type="Proteomes" id="UP000887575"/>
    </source>
</evidence>